<dbReference type="Gene3D" id="1.10.420.10">
    <property type="entry name" value="Peroxidase, domain 2"/>
    <property type="match status" value="1"/>
</dbReference>
<dbReference type="InterPro" id="IPR002207">
    <property type="entry name" value="Peroxidase_I"/>
</dbReference>
<dbReference type="GO" id="GO:0046872">
    <property type="term" value="F:metal ion binding"/>
    <property type="evidence" value="ECO:0007669"/>
    <property type="project" value="UniProtKB-UniRule"/>
</dbReference>
<sequence>MGFPFSSRWTLFVVAAVYSSRVLAYTWPNPKLDELESQRYDRLGFNARALASGLIPCDRFEFTNEEPDAVGRLNAADWVRTAYHDMATHDVSDGSGGMDASIRLELDRPENTGRGFQDTVDLLSGESNRYASLADVFALAMVVAVEHCGGPKINYRGGRVDATVANTGRVPLPDEGIVKHISSFQRQGFTQQEMIGLVACGHTFGGVQSKSFPDIVKSGGVVHFDKTFSNFDNSIAHEYLNGTTSNPLVVGPDLTNSDKRIFSSDNNQTMSSFTNPDVFSQTCASLLARMIDTVPKGVQLTEVIEPLITKPQSVALTYMGDGTLLLTGEVRFWDMQEDPTRKVSLKWANRKNQTCSNCSSSLSHTTNQASQFITDNGKTQIQSLWYSFDSPSTQGFTISDSASIGKFWFEIQEGNNKIVEDQNGIGYGLQDMVMISVTSCESSSGLKLDVAVRTGSTPSRVYIEADEISNGLPIVRTVDVTGKPSPLSSLGKNYAIWTVKTTRPARNWNIAADIGGKKYTTSNLAIRGFPAC</sequence>
<evidence type="ECO:0000256" key="2">
    <source>
        <dbReference type="ARBA" id="ARBA00005997"/>
    </source>
</evidence>
<dbReference type="PANTHER" id="PTHR31356">
    <property type="entry name" value="THYLAKOID LUMENAL 29 KDA PROTEIN, CHLOROPLASTIC-RELATED"/>
    <property type="match status" value="1"/>
</dbReference>
<evidence type="ECO:0000256" key="7">
    <source>
        <dbReference type="ARBA" id="ARBA00023004"/>
    </source>
</evidence>
<dbReference type="InterPro" id="IPR044831">
    <property type="entry name" value="Ccp1-like"/>
</dbReference>
<dbReference type="InterPro" id="IPR002016">
    <property type="entry name" value="Haem_peroxidase"/>
</dbReference>
<organism evidence="10 11">
    <name type="scientific">Meripilus lineatus</name>
    <dbReference type="NCBI Taxonomy" id="2056292"/>
    <lineage>
        <taxon>Eukaryota</taxon>
        <taxon>Fungi</taxon>
        <taxon>Dikarya</taxon>
        <taxon>Basidiomycota</taxon>
        <taxon>Agaricomycotina</taxon>
        <taxon>Agaricomycetes</taxon>
        <taxon>Polyporales</taxon>
        <taxon>Meripilaceae</taxon>
        <taxon>Meripilus</taxon>
    </lineage>
</organism>
<keyword evidence="3 8" id="KW-0575">Peroxidase</keyword>
<dbReference type="GO" id="GO:0042744">
    <property type="term" value="P:hydrogen peroxide catabolic process"/>
    <property type="evidence" value="ECO:0007669"/>
    <property type="project" value="TreeGrafter"/>
</dbReference>
<dbReference type="PROSITE" id="PS50873">
    <property type="entry name" value="PEROXIDASE_4"/>
    <property type="match status" value="1"/>
</dbReference>
<evidence type="ECO:0000259" key="9">
    <source>
        <dbReference type="PROSITE" id="PS50873"/>
    </source>
</evidence>
<name>A0AAD5YF16_9APHY</name>
<feature type="chain" id="PRO_5041780479" description="Peroxidase" evidence="8">
    <location>
        <begin position="25"/>
        <end position="532"/>
    </location>
</feature>
<keyword evidence="5" id="KW-0479">Metal-binding</keyword>
<comment type="caution">
    <text evidence="10">The sequence shown here is derived from an EMBL/GenBank/DDBJ whole genome shotgun (WGS) entry which is preliminary data.</text>
</comment>
<evidence type="ECO:0000256" key="8">
    <source>
        <dbReference type="RuleBase" id="RU363051"/>
    </source>
</evidence>
<dbReference type="InterPro" id="IPR010255">
    <property type="entry name" value="Haem_peroxidase_sf"/>
</dbReference>
<evidence type="ECO:0000313" key="11">
    <source>
        <dbReference type="Proteomes" id="UP001212997"/>
    </source>
</evidence>
<comment type="function">
    <text evidence="1">Destroys radicals which are normally produced within the cells and which are toxic to biological systems.</text>
</comment>
<gene>
    <name evidence="10" type="ORF">NLI96_g4160</name>
</gene>
<dbReference type="GO" id="GO:0034599">
    <property type="term" value="P:cellular response to oxidative stress"/>
    <property type="evidence" value="ECO:0007669"/>
    <property type="project" value="InterPro"/>
</dbReference>
<protein>
    <recommendedName>
        <fullName evidence="8">Peroxidase</fullName>
        <ecNumber evidence="8">1.11.1.-</ecNumber>
    </recommendedName>
</protein>
<dbReference type="Proteomes" id="UP001212997">
    <property type="component" value="Unassembled WGS sequence"/>
</dbReference>
<evidence type="ECO:0000256" key="6">
    <source>
        <dbReference type="ARBA" id="ARBA00023002"/>
    </source>
</evidence>
<dbReference type="AlphaFoldDB" id="A0AAD5YF16"/>
<dbReference type="Pfam" id="PF00141">
    <property type="entry name" value="peroxidase"/>
    <property type="match status" value="1"/>
</dbReference>
<evidence type="ECO:0000256" key="4">
    <source>
        <dbReference type="ARBA" id="ARBA00022617"/>
    </source>
</evidence>
<comment type="similarity">
    <text evidence="2">Belongs to the peroxidase family. Cytochrome c peroxidase subfamily.</text>
</comment>
<dbReference type="PRINTS" id="PR00458">
    <property type="entry name" value="PEROXIDASE"/>
</dbReference>
<dbReference type="PRINTS" id="PR00459">
    <property type="entry name" value="ASPEROXIDASE"/>
</dbReference>
<evidence type="ECO:0000256" key="3">
    <source>
        <dbReference type="ARBA" id="ARBA00022559"/>
    </source>
</evidence>
<dbReference type="EC" id="1.11.1.-" evidence="8"/>
<dbReference type="GO" id="GO:0004601">
    <property type="term" value="F:peroxidase activity"/>
    <property type="evidence" value="ECO:0007669"/>
    <property type="project" value="UniProtKB-KW"/>
</dbReference>
<dbReference type="EMBL" id="JANAWD010000117">
    <property type="protein sequence ID" value="KAJ3486551.1"/>
    <property type="molecule type" value="Genomic_DNA"/>
</dbReference>
<dbReference type="GO" id="GO:0000302">
    <property type="term" value="P:response to reactive oxygen species"/>
    <property type="evidence" value="ECO:0007669"/>
    <property type="project" value="TreeGrafter"/>
</dbReference>
<feature type="domain" description="Plant heme peroxidase family profile" evidence="9">
    <location>
        <begin position="132"/>
        <end position="331"/>
    </location>
</feature>
<evidence type="ECO:0000313" key="10">
    <source>
        <dbReference type="EMBL" id="KAJ3486551.1"/>
    </source>
</evidence>
<dbReference type="Gene3D" id="1.10.520.10">
    <property type="match status" value="1"/>
</dbReference>
<keyword evidence="8" id="KW-0732">Signal</keyword>
<feature type="signal peptide" evidence="8">
    <location>
        <begin position="1"/>
        <end position="24"/>
    </location>
</feature>
<evidence type="ECO:0000256" key="1">
    <source>
        <dbReference type="ARBA" id="ARBA00003917"/>
    </source>
</evidence>
<dbReference type="GO" id="GO:0020037">
    <property type="term" value="F:heme binding"/>
    <property type="evidence" value="ECO:0007669"/>
    <property type="project" value="UniProtKB-UniRule"/>
</dbReference>
<keyword evidence="7" id="KW-0408">Iron</keyword>
<accession>A0AAD5YF16</accession>
<dbReference type="PANTHER" id="PTHR31356:SF53">
    <property type="entry name" value="HEME PEROXIDASE"/>
    <property type="match status" value="1"/>
</dbReference>
<evidence type="ECO:0000256" key="5">
    <source>
        <dbReference type="ARBA" id="ARBA00022723"/>
    </source>
</evidence>
<dbReference type="SUPFAM" id="SSF48113">
    <property type="entry name" value="Heme-dependent peroxidases"/>
    <property type="match status" value="1"/>
</dbReference>
<keyword evidence="6 8" id="KW-0560">Oxidoreductase</keyword>
<keyword evidence="11" id="KW-1185">Reference proteome</keyword>
<proteinExistence type="inferred from homology"/>
<keyword evidence="4" id="KW-0349">Heme</keyword>
<reference evidence="10" key="1">
    <citation type="submission" date="2022-07" db="EMBL/GenBank/DDBJ databases">
        <title>Genome Sequence of Physisporinus lineatus.</title>
        <authorList>
            <person name="Buettner E."/>
        </authorList>
    </citation>
    <scope>NUCLEOTIDE SEQUENCE</scope>
    <source>
        <strain evidence="10">VT162</strain>
    </source>
</reference>